<organism evidence="1 2">
    <name type="scientific">Aphis craccivora</name>
    <name type="common">Cowpea aphid</name>
    <dbReference type="NCBI Taxonomy" id="307492"/>
    <lineage>
        <taxon>Eukaryota</taxon>
        <taxon>Metazoa</taxon>
        <taxon>Ecdysozoa</taxon>
        <taxon>Arthropoda</taxon>
        <taxon>Hexapoda</taxon>
        <taxon>Insecta</taxon>
        <taxon>Pterygota</taxon>
        <taxon>Neoptera</taxon>
        <taxon>Paraneoptera</taxon>
        <taxon>Hemiptera</taxon>
        <taxon>Sternorrhyncha</taxon>
        <taxon>Aphidomorpha</taxon>
        <taxon>Aphidoidea</taxon>
        <taxon>Aphididae</taxon>
        <taxon>Aphidini</taxon>
        <taxon>Aphis</taxon>
        <taxon>Aphis</taxon>
    </lineage>
</organism>
<evidence type="ECO:0000313" key="2">
    <source>
        <dbReference type="Proteomes" id="UP000478052"/>
    </source>
</evidence>
<dbReference type="AlphaFoldDB" id="A0A6G0VUK8"/>
<protein>
    <submittedName>
        <fullName evidence="1">Uncharacterized protein</fullName>
    </submittedName>
</protein>
<dbReference type="Proteomes" id="UP000478052">
    <property type="component" value="Unassembled WGS sequence"/>
</dbReference>
<name>A0A6G0VUK8_APHCR</name>
<proteinExistence type="predicted"/>
<dbReference type="EMBL" id="VUJU01011973">
    <property type="protein sequence ID" value="KAF0709207.1"/>
    <property type="molecule type" value="Genomic_DNA"/>
</dbReference>
<keyword evidence="2" id="KW-1185">Reference proteome</keyword>
<gene>
    <name evidence="1" type="ORF">FWK35_00038106</name>
</gene>
<evidence type="ECO:0000313" key="1">
    <source>
        <dbReference type="EMBL" id="KAF0709207.1"/>
    </source>
</evidence>
<accession>A0A6G0VUK8</accession>
<comment type="caution">
    <text evidence="1">The sequence shown here is derived from an EMBL/GenBank/DDBJ whole genome shotgun (WGS) entry which is preliminary data.</text>
</comment>
<reference evidence="1 2" key="1">
    <citation type="submission" date="2019-08" db="EMBL/GenBank/DDBJ databases">
        <title>Whole genome of Aphis craccivora.</title>
        <authorList>
            <person name="Voronova N.V."/>
            <person name="Shulinski R.S."/>
            <person name="Bandarenka Y.V."/>
            <person name="Zhorov D.G."/>
            <person name="Warner D."/>
        </authorList>
    </citation>
    <scope>NUCLEOTIDE SEQUENCE [LARGE SCALE GENOMIC DNA]</scope>
    <source>
        <strain evidence="1">180601</strain>
        <tissue evidence="1">Whole Body</tissue>
    </source>
</reference>
<dbReference type="PANTHER" id="PTHR33480">
    <property type="entry name" value="SET DOMAIN-CONTAINING PROTEIN-RELATED"/>
    <property type="match status" value="1"/>
</dbReference>
<sequence>MLNCQYALEEDVSSFITQPKKSQERLKCLELIKNKCNLYYNRKVLEQKQGSIIVGRRQKSHDKVDTNNYLPCKHCFKFFKKKKLYRHANRCIFQESQCSETAGLPKKRNKIMQSAMLLQTTNDFKKLHEEVFSSIKSDYIFSIFFSLYYGIRILVLS</sequence>
<dbReference type="PANTHER" id="PTHR33480:SF1">
    <property type="entry name" value="TYR RECOMBINASE DOMAIN-CONTAINING PROTEIN"/>
    <property type="match status" value="1"/>
</dbReference>